<evidence type="ECO:0000313" key="3">
    <source>
        <dbReference type="Proteomes" id="UP001054945"/>
    </source>
</evidence>
<evidence type="ECO:0000313" key="2">
    <source>
        <dbReference type="EMBL" id="GIX78359.1"/>
    </source>
</evidence>
<reference evidence="2 3" key="1">
    <citation type="submission" date="2021-06" db="EMBL/GenBank/DDBJ databases">
        <title>Caerostris extrusa draft genome.</title>
        <authorList>
            <person name="Kono N."/>
            <person name="Arakawa K."/>
        </authorList>
    </citation>
    <scope>NUCLEOTIDE SEQUENCE [LARGE SCALE GENOMIC DNA]</scope>
</reference>
<keyword evidence="3" id="KW-1185">Reference proteome</keyword>
<feature type="compositionally biased region" description="Basic and acidic residues" evidence="1">
    <location>
        <begin position="130"/>
        <end position="144"/>
    </location>
</feature>
<sequence>MNEIEPFSAFLLESVSTSEEQKQLEVKYLPTKLSLVWGMGGLIKPLRDEEVRVIGYFRAPPPRARRVEGLSTQSLALRLRPPATFQGVLHRKQLAGRHMAKCRQDDLKNNNNNKHTQRDRLQMKRSVCADPRRRVSGRGEDKNGNRIARTGIPGMSNK</sequence>
<accession>A0AAV4N4N1</accession>
<organism evidence="2 3">
    <name type="scientific">Caerostris extrusa</name>
    <name type="common">Bark spider</name>
    <name type="synonym">Caerostris bankana</name>
    <dbReference type="NCBI Taxonomy" id="172846"/>
    <lineage>
        <taxon>Eukaryota</taxon>
        <taxon>Metazoa</taxon>
        <taxon>Ecdysozoa</taxon>
        <taxon>Arthropoda</taxon>
        <taxon>Chelicerata</taxon>
        <taxon>Arachnida</taxon>
        <taxon>Araneae</taxon>
        <taxon>Araneomorphae</taxon>
        <taxon>Entelegynae</taxon>
        <taxon>Araneoidea</taxon>
        <taxon>Araneidae</taxon>
        <taxon>Caerostris</taxon>
    </lineage>
</organism>
<evidence type="ECO:0000256" key="1">
    <source>
        <dbReference type="SAM" id="MobiDB-lite"/>
    </source>
</evidence>
<feature type="region of interest" description="Disordered" evidence="1">
    <location>
        <begin position="129"/>
        <end position="158"/>
    </location>
</feature>
<gene>
    <name evidence="2" type="ORF">CEXT_48491</name>
</gene>
<protein>
    <submittedName>
        <fullName evidence="2">Uncharacterized protein</fullName>
    </submittedName>
</protein>
<comment type="caution">
    <text evidence="2">The sequence shown here is derived from an EMBL/GenBank/DDBJ whole genome shotgun (WGS) entry which is preliminary data.</text>
</comment>
<proteinExistence type="predicted"/>
<dbReference type="EMBL" id="BPLR01002834">
    <property type="protein sequence ID" value="GIX78359.1"/>
    <property type="molecule type" value="Genomic_DNA"/>
</dbReference>
<name>A0AAV4N4N1_CAEEX</name>
<dbReference type="AlphaFoldDB" id="A0AAV4N4N1"/>
<dbReference type="Proteomes" id="UP001054945">
    <property type="component" value="Unassembled WGS sequence"/>
</dbReference>